<sequence>SLVERNGDVEYFWLFKISYLWYGVIGWIITFVVGYVVSVVLDLCNIAGSKKIYLDTKRRYIDTELFTPPVSRRLKRQNARYLERDSNFSNINKFTNSHF</sequence>
<keyword evidence="1" id="KW-0472">Membrane</keyword>
<feature type="non-terminal residue" evidence="2">
    <location>
        <position position="99"/>
    </location>
</feature>
<reference evidence="2" key="1">
    <citation type="submission" date="2022-07" db="EMBL/GenBank/DDBJ databases">
        <authorList>
            <person name="Trinca V."/>
            <person name="Uliana J.V.C."/>
            <person name="Torres T.T."/>
            <person name="Ward R.J."/>
            <person name="Monesi N."/>
        </authorList>
    </citation>
    <scope>NUCLEOTIDE SEQUENCE</scope>
    <source>
        <strain evidence="2">HSMRA1968</strain>
        <tissue evidence="2">Whole embryos</tissue>
    </source>
</reference>
<gene>
    <name evidence="2" type="ORF">Bhyg_14659</name>
</gene>
<protein>
    <submittedName>
        <fullName evidence="2">Sodium-dependent multivitamin transporter</fullName>
    </submittedName>
</protein>
<dbReference type="Proteomes" id="UP001151699">
    <property type="component" value="Chromosome C"/>
</dbReference>
<evidence type="ECO:0000313" key="2">
    <source>
        <dbReference type="EMBL" id="KAJ6636072.1"/>
    </source>
</evidence>
<keyword evidence="1" id="KW-0812">Transmembrane</keyword>
<keyword evidence="1" id="KW-1133">Transmembrane helix</keyword>
<evidence type="ECO:0000313" key="3">
    <source>
        <dbReference type="Proteomes" id="UP001151699"/>
    </source>
</evidence>
<dbReference type="OrthoDB" id="6738310at2759"/>
<organism evidence="2 3">
    <name type="scientific">Pseudolycoriella hygida</name>
    <dbReference type="NCBI Taxonomy" id="35572"/>
    <lineage>
        <taxon>Eukaryota</taxon>
        <taxon>Metazoa</taxon>
        <taxon>Ecdysozoa</taxon>
        <taxon>Arthropoda</taxon>
        <taxon>Hexapoda</taxon>
        <taxon>Insecta</taxon>
        <taxon>Pterygota</taxon>
        <taxon>Neoptera</taxon>
        <taxon>Endopterygota</taxon>
        <taxon>Diptera</taxon>
        <taxon>Nematocera</taxon>
        <taxon>Sciaroidea</taxon>
        <taxon>Sciaridae</taxon>
        <taxon>Pseudolycoriella</taxon>
    </lineage>
</organism>
<accession>A0A9Q0RXE4</accession>
<name>A0A9Q0RXE4_9DIPT</name>
<feature type="transmembrane region" description="Helical" evidence="1">
    <location>
        <begin position="20"/>
        <end position="41"/>
    </location>
</feature>
<dbReference type="AlphaFoldDB" id="A0A9Q0RXE4"/>
<evidence type="ECO:0000256" key="1">
    <source>
        <dbReference type="SAM" id="Phobius"/>
    </source>
</evidence>
<dbReference type="EMBL" id="WJQU01000004">
    <property type="protein sequence ID" value="KAJ6636072.1"/>
    <property type="molecule type" value="Genomic_DNA"/>
</dbReference>
<proteinExistence type="predicted"/>
<keyword evidence="3" id="KW-1185">Reference proteome</keyword>
<comment type="caution">
    <text evidence="2">The sequence shown here is derived from an EMBL/GenBank/DDBJ whole genome shotgun (WGS) entry which is preliminary data.</text>
</comment>